<dbReference type="InterPro" id="IPR016155">
    <property type="entry name" value="Mopterin_synth/thiamin_S_b"/>
</dbReference>
<organism evidence="4 5">
    <name type="scientific">Thiothrix nivea (strain ATCC 35100 / DSM 5205 / JP2)</name>
    <dbReference type="NCBI Taxonomy" id="870187"/>
    <lineage>
        <taxon>Bacteria</taxon>
        <taxon>Pseudomonadati</taxon>
        <taxon>Pseudomonadota</taxon>
        <taxon>Gammaproteobacteria</taxon>
        <taxon>Thiotrichales</taxon>
        <taxon>Thiotrichaceae</taxon>
        <taxon>Thiothrix</taxon>
    </lineage>
</organism>
<feature type="region of interest" description="Disordered" evidence="3">
    <location>
        <begin position="90"/>
        <end position="111"/>
    </location>
</feature>
<dbReference type="SUPFAM" id="SSF54285">
    <property type="entry name" value="MoaD/ThiS"/>
    <property type="match status" value="1"/>
</dbReference>
<evidence type="ECO:0000256" key="3">
    <source>
        <dbReference type="SAM" id="MobiDB-lite"/>
    </source>
</evidence>
<feature type="compositionally biased region" description="Basic and acidic residues" evidence="3">
    <location>
        <begin position="91"/>
        <end position="103"/>
    </location>
</feature>
<evidence type="ECO:0000313" key="5">
    <source>
        <dbReference type="Proteomes" id="UP000005317"/>
    </source>
</evidence>
<dbReference type="PANTHER" id="PTHR37483">
    <property type="entry name" value="UPF0125 PROTEIN RATB"/>
    <property type="match status" value="1"/>
</dbReference>
<sequence>MANPETIRIEVIYPLPHEQLLLETQVPAGSNIRDGILASGILERYPELDIGTLEAGIFGKMAKLDVPLRERDRIEIYRPLIADPKAVRKQRAAEGKVMKKGGGDTDNGEAA</sequence>
<dbReference type="InterPro" id="IPR037021">
    <property type="entry name" value="RnfH_sf"/>
</dbReference>
<dbReference type="Pfam" id="PF03658">
    <property type="entry name" value="Ub-RnfH"/>
    <property type="match status" value="1"/>
</dbReference>
<dbReference type="NCBIfam" id="NF002490">
    <property type="entry name" value="PRK01777.1"/>
    <property type="match status" value="1"/>
</dbReference>
<gene>
    <name evidence="4" type="ORF">Thini_4088</name>
</gene>
<dbReference type="InterPro" id="IPR005346">
    <property type="entry name" value="RnfH"/>
</dbReference>
<reference evidence="5" key="1">
    <citation type="journal article" date="2011" name="Stand. Genomic Sci.">
        <title>Genome sequence of the filamentous, gliding Thiothrix nivea neotype strain (JP2(T)).</title>
        <authorList>
            <person name="Lapidus A."/>
            <person name="Nolan M."/>
            <person name="Lucas S."/>
            <person name="Glavina Del Rio T."/>
            <person name="Tice H."/>
            <person name="Cheng J.F."/>
            <person name="Tapia R."/>
            <person name="Han C."/>
            <person name="Goodwin L."/>
            <person name="Pitluck S."/>
            <person name="Liolios K."/>
            <person name="Pagani I."/>
            <person name="Ivanova N."/>
            <person name="Huntemann M."/>
            <person name="Mavromatis K."/>
            <person name="Mikhailova N."/>
            <person name="Pati A."/>
            <person name="Chen A."/>
            <person name="Palaniappan K."/>
            <person name="Land M."/>
            <person name="Brambilla E.M."/>
            <person name="Rohde M."/>
            <person name="Abt B."/>
            <person name="Verbarg S."/>
            <person name="Goker M."/>
            <person name="Bristow J."/>
            <person name="Eisen J.A."/>
            <person name="Markowitz V."/>
            <person name="Hugenholtz P."/>
            <person name="Kyrpides N.C."/>
            <person name="Klenk H.P."/>
            <person name="Woyke T."/>
        </authorList>
    </citation>
    <scope>NUCLEOTIDE SEQUENCE [LARGE SCALE GENOMIC DNA]</scope>
    <source>
        <strain evidence="5">ATCC 35100 / DSM 5205 / JP2</strain>
    </source>
</reference>
<protein>
    <recommendedName>
        <fullName evidence="2">UPF0125 protein Thini_4088</fullName>
    </recommendedName>
</protein>
<dbReference type="HAMAP" id="MF_00460">
    <property type="entry name" value="UPF0125_RnfH"/>
    <property type="match status" value="1"/>
</dbReference>
<dbReference type="Gene3D" id="3.10.20.280">
    <property type="entry name" value="RnfH-like"/>
    <property type="match status" value="1"/>
</dbReference>
<keyword evidence="5" id="KW-1185">Reference proteome</keyword>
<name>A0A656HMK1_THINJ</name>
<evidence type="ECO:0000256" key="1">
    <source>
        <dbReference type="ARBA" id="ARBA00010645"/>
    </source>
</evidence>
<dbReference type="Proteomes" id="UP000005317">
    <property type="component" value="Unassembled WGS sequence"/>
</dbReference>
<dbReference type="EMBL" id="JH651384">
    <property type="protein sequence ID" value="EIJ36580.1"/>
    <property type="molecule type" value="Genomic_DNA"/>
</dbReference>
<evidence type="ECO:0000313" key="4">
    <source>
        <dbReference type="EMBL" id="EIJ36580.1"/>
    </source>
</evidence>
<comment type="similarity">
    <text evidence="1 2">Belongs to the UPF0125 (RnfH) family.</text>
</comment>
<dbReference type="OrthoDB" id="9796575at2"/>
<dbReference type="AlphaFoldDB" id="A0A656HMK1"/>
<proteinExistence type="inferred from homology"/>
<accession>A0A656HMK1</accession>
<evidence type="ECO:0000256" key="2">
    <source>
        <dbReference type="HAMAP-Rule" id="MF_00460"/>
    </source>
</evidence>
<dbReference type="PANTHER" id="PTHR37483:SF1">
    <property type="entry name" value="UPF0125 PROTEIN RATB"/>
    <property type="match status" value="1"/>
</dbReference>
<dbReference type="RefSeq" id="WP_002710449.1">
    <property type="nucleotide sequence ID" value="NZ_JH651384.1"/>
</dbReference>